<dbReference type="InterPro" id="IPR000195">
    <property type="entry name" value="Rab-GAP-TBC_dom"/>
</dbReference>
<dbReference type="Gene3D" id="1.10.8.1310">
    <property type="match status" value="1"/>
</dbReference>
<evidence type="ECO:0000313" key="4">
    <source>
        <dbReference type="Proteomes" id="UP000237481"/>
    </source>
</evidence>
<dbReference type="FunFam" id="1.10.472.80:FF:000060">
    <property type="entry name" value="TBC domain protein, putative"/>
    <property type="match status" value="1"/>
</dbReference>
<keyword evidence="1" id="KW-0343">GTPase activation</keyword>
<protein>
    <submittedName>
        <fullName evidence="3">TBC1 domain family member 20</fullName>
    </submittedName>
</protein>
<dbReference type="OrthoDB" id="206700at2759"/>
<dbReference type="Proteomes" id="UP000237481">
    <property type="component" value="Unassembled WGS sequence"/>
</dbReference>
<dbReference type="SMART" id="SM00164">
    <property type="entry name" value="TBC"/>
    <property type="match status" value="1"/>
</dbReference>
<evidence type="ECO:0000313" key="3">
    <source>
        <dbReference type="EMBL" id="POR36639.1"/>
    </source>
</evidence>
<gene>
    <name evidence="3" type="ORF">TPAR_03143</name>
</gene>
<accession>A0A2S4L2I4</accession>
<name>A0A2S4L2I4_9HYPO</name>
<dbReference type="InterPro" id="IPR045913">
    <property type="entry name" value="TBC20/Gyp8-like"/>
</dbReference>
<evidence type="ECO:0000259" key="2">
    <source>
        <dbReference type="PROSITE" id="PS50086"/>
    </source>
</evidence>
<dbReference type="SUPFAM" id="SSF47923">
    <property type="entry name" value="Ypt/Rab-GAP domain of gyp1p"/>
    <property type="match status" value="2"/>
</dbReference>
<dbReference type="GO" id="GO:0005789">
    <property type="term" value="C:endoplasmic reticulum membrane"/>
    <property type="evidence" value="ECO:0007669"/>
    <property type="project" value="TreeGrafter"/>
</dbReference>
<dbReference type="PANTHER" id="PTHR20913">
    <property type="entry name" value="TBC1 DOMAIN FAMILY MEMBER 20/GTPASE"/>
    <property type="match status" value="1"/>
</dbReference>
<keyword evidence="4" id="KW-1185">Reference proteome</keyword>
<sequence length="411" mass="47355">MDPDRELVEAQARRDADDHIPRLHAAEDGNELHACQKRSDILDACRWRDILGLRSLAESQGGFLADDLRRTAWPILLGLPSPDAATDDDTRHPESENNTGDWKELARHRDEDQVQLDVNRSFIYYPHDQSDAQLEQCKLELSSLIVEVLRRYPYLCYFQGYHDICQVFMLVLDPVWRARVVARLSVLRIRDFMLPSLGPTTAQLQLLPDILAKADPQLRRHVATIEPFYALAGTLTMYAHNIEGYRDIARLFDVFLAREPVFSIYVFAQIVMGRRDEILEIDEPDMLQVVLAKVPRNMDLDALIAKSVDLFDRYPPDSLRSWRRISSASVLKTARDVSICAKQTLEEGHAYFQQQAQEIRWVDVRHRLKMALWSYRRPARAVGMAVAVAAMALYLRRNPTVVHYVMSLFSK</sequence>
<dbReference type="PROSITE" id="PS50086">
    <property type="entry name" value="TBC_RABGAP"/>
    <property type="match status" value="1"/>
</dbReference>
<proteinExistence type="predicted"/>
<dbReference type="GO" id="GO:0005096">
    <property type="term" value="F:GTPase activator activity"/>
    <property type="evidence" value="ECO:0007669"/>
    <property type="project" value="UniProtKB-KW"/>
</dbReference>
<organism evidence="3 4">
    <name type="scientific">Tolypocladium paradoxum</name>
    <dbReference type="NCBI Taxonomy" id="94208"/>
    <lineage>
        <taxon>Eukaryota</taxon>
        <taxon>Fungi</taxon>
        <taxon>Dikarya</taxon>
        <taxon>Ascomycota</taxon>
        <taxon>Pezizomycotina</taxon>
        <taxon>Sordariomycetes</taxon>
        <taxon>Hypocreomycetidae</taxon>
        <taxon>Hypocreales</taxon>
        <taxon>Ophiocordycipitaceae</taxon>
        <taxon>Tolypocladium</taxon>
    </lineage>
</organism>
<dbReference type="InterPro" id="IPR035969">
    <property type="entry name" value="Rab-GAP_TBC_sf"/>
</dbReference>
<dbReference type="PANTHER" id="PTHR20913:SF7">
    <property type="entry name" value="RE60063P"/>
    <property type="match status" value="1"/>
</dbReference>
<feature type="domain" description="Rab-GAP TBC" evidence="2">
    <location>
        <begin position="63"/>
        <end position="259"/>
    </location>
</feature>
<dbReference type="EMBL" id="PKSG01000311">
    <property type="protein sequence ID" value="POR36639.1"/>
    <property type="molecule type" value="Genomic_DNA"/>
</dbReference>
<dbReference type="GO" id="GO:0006888">
    <property type="term" value="P:endoplasmic reticulum to Golgi vesicle-mediated transport"/>
    <property type="evidence" value="ECO:0007669"/>
    <property type="project" value="TreeGrafter"/>
</dbReference>
<evidence type="ECO:0000256" key="1">
    <source>
        <dbReference type="ARBA" id="ARBA00022468"/>
    </source>
</evidence>
<dbReference type="Gene3D" id="1.10.472.80">
    <property type="entry name" value="Ypt/Rab-GAP domain of gyp1p, domain 3"/>
    <property type="match status" value="1"/>
</dbReference>
<dbReference type="AlphaFoldDB" id="A0A2S4L2I4"/>
<dbReference type="STRING" id="94208.A0A2S4L2I4"/>
<dbReference type="Pfam" id="PF00566">
    <property type="entry name" value="RabGAP-TBC"/>
    <property type="match status" value="1"/>
</dbReference>
<reference evidence="3 4" key="1">
    <citation type="submission" date="2018-01" db="EMBL/GenBank/DDBJ databases">
        <title>Harnessing the power of phylogenomics to disentangle the directionality and signatures of interkingdom host jumping in the parasitic fungal genus Tolypocladium.</title>
        <authorList>
            <person name="Quandt C.A."/>
            <person name="Patterson W."/>
            <person name="Spatafora J.W."/>
        </authorList>
    </citation>
    <scope>NUCLEOTIDE SEQUENCE [LARGE SCALE GENOMIC DNA]</scope>
    <source>
        <strain evidence="3 4">NRBC 100945</strain>
    </source>
</reference>
<comment type="caution">
    <text evidence="3">The sequence shown here is derived from an EMBL/GenBank/DDBJ whole genome shotgun (WGS) entry which is preliminary data.</text>
</comment>